<proteinExistence type="predicted"/>
<dbReference type="Proteomes" id="UP001054945">
    <property type="component" value="Unassembled WGS sequence"/>
</dbReference>
<gene>
    <name evidence="1" type="ORF">CEXT_590921</name>
</gene>
<evidence type="ECO:0000313" key="2">
    <source>
        <dbReference type="Proteomes" id="UP001054945"/>
    </source>
</evidence>
<dbReference type="AlphaFoldDB" id="A0AAV4SAW4"/>
<comment type="caution">
    <text evidence="1">The sequence shown here is derived from an EMBL/GenBank/DDBJ whole genome shotgun (WGS) entry which is preliminary data.</text>
</comment>
<reference evidence="1 2" key="1">
    <citation type="submission" date="2021-06" db="EMBL/GenBank/DDBJ databases">
        <title>Caerostris extrusa draft genome.</title>
        <authorList>
            <person name="Kono N."/>
            <person name="Arakawa K."/>
        </authorList>
    </citation>
    <scope>NUCLEOTIDE SEQUENCE [LARGE SCALE GENOMIC DNA]</scope>
</reference>
<protein>
    <submittedName>
        <fullName evidence="1">Uncharacterized protein</fullName>
    </submittedName>
</protein>
<feature type="non-terminal residue" evidence="1">
    <location>
        <position position="1"/>
    </location>
</feature>
<keyword evidence="2" id="KW-1185">Reference proteome</keyword>
<evidence type="ECO:0000313" key="1">
    <source>
        <dbReference type="EMBL" id="GIY29957.1"/>
    </source>
</evidence>
<dbReference type="EMBL" id="BPLR01009162">
    <property type="protein sequence ID" value="GIY29957.1"/>
    <property type="molecule type" value="Genomic_DNA"/>
</dbReference>
<organism evidence="1 2">
    <name type="scientific">Caerostris extrusa</name>
    <name type="common">Bark spider</name>
    <name type="synonym">Caerostris bankana</name>
    <dbReference type="NCBI Taxonomy" id="172846"/>
    <lineage>
        <taxon>Eukaryota</taxon>
        <taxon>Metazoa</taxon>
        <taxon>Ecdysozoa</taxon>
        <taxon>Arthropoda</taxon>
        <taxon>Chelicerata</taxon>
        <taxon>Arachnida</taxon>
        <taxon>Araneae</taxon>
        <taxon>Araneomorphae</taxon>
        <taxon>Entelegynae</taxon>
        <taxon>Araneoidea</taxon>
        <taxon>Araneidae</taxon>
        <taxon>Caerostris</taxon>
    </lineage>
</organism>
<name>A0AAV4SAW4_CAEEX</name>
<accession>A0AAV4SAW4</accession>
<sequence>VNPGLDSIFDPDRTTFAPECLPFLEEQKPRFTGNA</sequence>